<dbReference type="AlphaFoldDB" id="A0A0D6EGI4"/>
<dbReference type="GO" id="GO:0003677">
    <property type="term" value="F:DNA binding"/>
    <property type="evidence" value="ECO:0007669"/>
    <property type="project" value="UniProtKB-UniRule"/>
</dbReference>
<dbReference type="OrthoDB" id="1919336at2759"/>
<feature type="compositionally biased region" description="Basic and acidic residues" evidence="4">
    <location>
        <begin position="91"/>
        <end position="102"/>
    </location>
</feature>
<dbReference type="Proteomes" id="UP000243876">
    <property type="component" value="Unassembled WGS sequence"/>
</dbReference>
<feature type="compositionally biased region" description="Basic residues" evidence="4">
    <location>
        <begin position="291"/>
        <end position="301"/>
    </location>
</feature>
<keyword evidence="7" id="KW-1185">Reference proteome</keyword>
<evidence type="ECO:0000313" key="7">
    <source>
        <dbReference type="Proteomes" id="UP000243876"/>
    </source>
</evidence>
<dbReference type="EMBL" id="CENE01000001">
    <property type="protein sequence ID" value="CEQ38893.1"/>
    <property type="molecule type" value="Genomic_DNA"/>
</dbReference>
<dbReference type="GO" id="GO:0010468">
    <property type="term" value="P:regulation of gene expression"/>
    <property type="evidence" value="ECO:0007669"/>
    <property type="project" value="TreeGrafter"/>
</dbReference>
<organism evidence="6 7">
    <name type="scientific">Sporidiobolus salmonicolor</name>
    <name type="common">Yeast-like fungus</name>
    <name type="synonym">Sporobolomyces salmonicolor</name>
    <dbReference type="NCBI Taxonomy" id="5005"/>
    <lineage>
        <taxon>Eukaryota</taxon>
        <taxon>Fungi</taxon>
        <taxon>Dikarya</taxon>
        <taxon>Basidiomycota</taxon>
        <taxon>Pucciniomycotina</taxon>
        <taxon>Microbotryomycetes</taxon>
        <taxon>Sporidiobolales</taxon>
        <taxon>Sporidiobolaceae</taxon>
        <taxon>Sporobolomyces</taxon>
    </lineage>
</organism>
<evidence type="ECO:0000256" key="3">
    <source>
        <dbReference type="PROSITE-ProRule" id="PRU00267"/>
    </source>
</evidence>
<feature type="compositionally biased region" description="Low complexity" evidence="4">
    <location>
        <begin position="203"/>
        <end position="217"/>
    </location>
</feature>
<evidence type="ECO:0000256" key="4">
    <source>
        <dbReference type="SAM" id="MobiDB-lite"/>
    </source>
</evidence>
<feature type="region of interest" description="Disordered" evidence="4">
    <location>
        <begin position="71"/>
        <end position="111"/>
    </location>
</feature>
<sequence length="301" mass="32836">MSDRKQAVVAALQGLATSFGELAKAHRAAQSAIHEYSVEIDQTDSPQDILANFPALFGDLEVVAAAAGGKLKQAISPEDEEGEGKKRKRGPNKEKKVKDPNAPKRPASAYIEYQNSVRDEYRRKYPDLPYAEVLKKIGLVWQAMSDEQKKPWNDITDGKRVVYAEEKKNYESVHGPPQTVPAATNGEGKEYTGKKRGRKSNAERAALAAAAAVAAEPAGKEADIPVEEPKKKAAASPVKPKKTPLEESDEDDSSEDESSDDDSDDSDDDDSDEEDLPQPSPVKKEKTKKNGDKHKAKKVKA</sequence>
<dbReference type="SUPFAM" id="SSF47095">
    <property type="entry name" value="HMG-box"/>
    <property type="match status" value="1"/>
</dbReference>
<evidence type="ECO:0000259" key="5">
    <source>
        <dbReference type="PROSITE" id="PS50118"/>
    </source>
</evidence>
<feature type="region of interest" description="Disordered" evidence="4">
    <location>
        <begin position="168"/>
        <end position="301"/>
    </location>
</feature>
<feature type="compositionally biased region" description="Acidic residues" evidence="4">
    <location>
        <begin position="246"/>
        <end position="276"/>
    </location>
</feature>
<evidence type="ECO:0000256" key="2">
    <source>
        <dbReference type="ARBA" id="ARBA00023242"/>
    </source>
</evidence>
<accession>A0A0D6EGI4</accession>
<protein>
    <submittedName>
        <fullName evidence="6">SPOSA6832_00359-mRNA-1:cds</fullName>
    </submittedName>
</protein>
<name>A0A0D6EGI4_SPOSA</name>
<dbReference type="SMART" id="SM00398">
    <property type="entry name" value="HMG"/>
    <property type="match status" value="1"/>
</dbReference>
<feature type="domain" description="HMG box" evidence="5">
    <location>
        <begin position="103"/>
        <end position="171"/>
    </location>
</feature>
<reference evidence="7" key="1">
    <citation type="submission" date="2015-02" db="EMBL/GenBank/DDBJ databases">
        <authorList>
            <person name="Gon?alves P."/>
        </authorList>
    </citation>
    <scope>NUCLEOTIDE SEQUENCE [LARGE SCALE GENOMIC DNA]</scope>
</reference>
<dbReference type="PANTHER" id="PTHR46040">
    <property type="entry name" value="HIGH MOBILITY GROUP PROTEIN 2"/>
    <property type="match status" value="1"/>
</dbReference>
<feature type="compositionally biased region" description="Basic and acidic residues" evidence="4">
    <location>
        <begin position="218"/>
        <end position="231"/>
    </location>
</feature>
<dbReference type="InterPro" id="IPR009071">
    <property type="entry name" value="HMG_box_dom"/>
</dbReference>
<evidence type="ECO:0000256" key="1">
    <source>
        <dbReference type="ARBA" id="ARBA00023125"/>
    </source>
</evidence>
<keyword evidence="2 3" id="KW-0539">Nucleus</keyword>
<dbReference type="PROSITE" id="PS50118">
    <property type="entry name" value="HMG_BOX_2"/>
    <property type="match status" value="1"/>
</dbReference>
<dbReference type="InterPro" id="IPR036910">
    <property type="entry name" value="HMG_box_dom_sf"/>
</dbReference>
<dbReference type="Pfam" id="PF00505">
    <property type="entry name" value="HMG_box"/>
    <property type="match status" value="1"/>
</dbReference>
<evidence type="ECO:0000313" key="6">
    <source>
        <dbReference type="EMBL" id="CEQ38893.1"/>
    </source>
</evidence>
<dbReference type="PANTHER" id="PTHR46040:SF3">
    <property type="entry name" value="HIGH MOBILITY GROUP PROTEIN 2"/>
    <property type="match status" value="1"/>
</dbReference>
<gene>
    <name evidence="6" type="primary">SPOSA6832_00359</name>
</gene>
<proteinExistence type="predicted"/>
<dbReference type="Gene3D" id="1.10.30.10">
    <property type="entry name" value="High mobility group box domain"/>
    <property type="match status" value="1"/>
</dbReference>
<dbReference type="InterPro" id="IPR051965">
    <property type="entry name" value="ChromReg_NeuronalGeneExpr"/>
</dbReference>
<feature type="DNA-binding region" description="HMG box" evidence="3">
    <location>
        <begin position="103"/>
        <end position="171"/>
    </location>
</feature>
<dbReference type="GO" id="GO:0005634">
    <property type="term" value="C:nucleus"/>
    <property type="evidence" value="ECO:0007669"/>
    <property type="project" value="UniProtKB-UniRule"/>
</dbReference>
<keyword evidence="1 3" id="KW-0238">DNA-binding</keyword>